<feature type="compositionally biased region" description="Polar residues" evidence="1">
    <location>
        <begin position="283"/>
        <end position="299"/>
    </location>
</feature>
<organism evidence="2 3">
    <name type="scientific">Longibacter salinarum</name>
    <dbReference type="NCBI Taxonomy" id="1850348"/>
    <lineage>
        <taxon>Bacteria</taxon>
        <taxon>Pseudomonadati</taxon>
        <taxon>Rhodothermota</taxon>
        <taxon>Rhodothermia</taxon>
        <taxon>Rhodothermales</taxon>
        <taxon>Salisaetaceae</taxon>
        <taxon>Longibacter</taxon>
    </lineage>
</organism>
<dbReference type="OrthoDB" id="9790023at2"/>
<reference evidence="2 3" key="1">
    <citation type="submission" date="2017-10" db="EMBL/GenBank/DDBJ databases">
        <title>Draft genome of Longibacter Salinarum.</title>
        <authorList>
            <person name="Goh K.M."/>
            <person name="Shamsir M.S."/>
            <person name="Lim S.W."/>
        </authorList>
    </citation>
    <scope>NUCLEOTIDE SEQUENCE [LARGE SCALE GENOMIC DNA]</scope>
    <source>
        <strain evidence="2 3">KCTC 52045</strain>
    </source>
</reference>
<dbReference type="AlphaFoldDB" id="A0A2A8CTN6"/>
<dbReference type="InterPro" id="IPR024078">
    <property type="entry name" value="LmbE-like_dom_sf"/>
</dbReference>
<evidence type="ECO:0000313" key="3">
    <source>
        <dbReference type="Proteomes" id="UP000220102"/>
    </source>
</evidence>
<sequence length="299" mass="33700">MNVPPVDIPRIQGLRSRLHRRAHRLTEADLDRRTMVFAPHPEDESLGCGGTILQKRCHGIPVDLVFMTDGHRSHGRLFGADRLVAIREKEALAAAEDLGCDSEAVHFLRYADGALSDSFDAAIEAVTALLIDRQPNDIFLPLANDGPSDHEVTFDIVIAALRRCGRPVRVHEYPIWFWARWPWVRLRIRPKRTGLRTWFEPNTAILGLPTMRRLTSAVFIGNLIDRKRAALFCHQSQVSSLNGDPDWPVLQDIAGGDFLDCFFHDVELFASWTYEPGSDHRSPLSQSDIASPQTTECHV</sequence>
<dbReference type="PANTHER" id="PTHR12993:SF11">
    <property type="entry name" value="N-ACETYLGLUCOSAMINYL-PHOSPHATIDYLINOSITOL DE-N-ACETYLASE"/>
    <property type="match status" value="1"/>
</dbReference>
<name>A0A2A8CTN6_9BACT</name>
<dbReference type="GO" id="GO:0016811">
    <property type="term" value="F:hydrolase activity, acting on carbon-nitrogen (but not peptide) bonds, in linear amides"/>
    <property type="evidence" value="ECO:0007669"/>
    <property type="project" value="TreeGrafter"/>
</dbReference>
<evidence type="ECO:0000256" key="1">
    <source>
        <dbReference type="SAM" id="MobiDB-lite"/>
    </source>
</evidence>
<evidence type="ECO:0000313" key="2">
    <source>
        <dbReference type="EMBL" id="PEN11215.1"/>
    </source>
</evidence>
<dbReference type="Proteomes" id="UP000220102">
    <property type="component" value="Unassembled WGS sequence"/>
</dbReference>
<feature type="region of interest" description="Disordered" evidence="1">
    <location>
        <begin position="279"/>
        <end position="299"/>
    </location>
</feature>
<proteinExistence type="predicted"/>
<comment type="caution">
    <text evidence="2">The sequence shown here is derived from an EMBL/GenBank/DDBJ whole genome shotgun (WGS) entry which is preliminary data.</text>
</comment>
<dbReference type="PANTHER" id="PTHR12993">
    <property type="entry name" value="N-ACETYLGLUCOSAMINYL-PHOSPHATIDYLINOSITOL DE-N-ACETYLASE-RELATED"/>
    <property type="match status" value="1"/>
</dbReference>
<gene>
    <name evidence="2" type="ORF">CRI94_16670</name>
</gene>
<keyword evidence="3" id="KW-1185">Reference proteome</keyword>
<protein>
    <submittedName>
        <fullName evidence="2">LmbE-like protein</fullName>
    </submittedName>
</protein>
<dbReference type="InterPro" id="IPR003737">
    <property type="entry name" value="GlcNAc_PI_deacetylase-related"/>
</dbReference>
<dbReference type="Pfam" id="PF02585">
    <property type="entry name" value="PIG-L"/>
    <property type="match status" value="1"/>
</dbReference>
<accession>A0A2A8CTN6</accession>
<dbReference type="EMBL" id="PDEQ01000011">
    <property type="protein sequence ID" value="PEN11215.1"/>
    <property type="molecule type" value="Genomic_DNA"/>
</dbReference>
<dbReference type="SUPFAM" id="SSF102588">
    <property type="entry name" value="LmbE-like"/>
    <property type="match status" value="1"/>
</dbReference>
<dbReference type="Gene3D" id="3.40.50.10320">
    <property type="entry name" value="LmbE-like"/>
    <property type="match status" value="1"/>
</dbReference>